<dbReference type="InterPro" id="IPR029476">
    <property type="entry name" value="DNase_NucA_NucB"/>
</dbReference>
<dbReference type="EMBL" id="QLMA01000009">
    <property type="protein sequence ID" value="RAJ75630.1"/>
    <property type="molecule type" value="Genomic_DNA"/>
</dbReference>
<evidence type="ECO:0000313" key="2">
    <source>
        <dbReference type="EMBL" id="RAJ75630.1"/>
    </source>
</evidence>
<evidence type="ECO:0000313" key="3">
    <source>
        <dbReference type="Proteomes" id="UP000249819"/>
    </source>
</evidence>
<evidence type="ECO:0000259" key="1">
    <source>
        <dbReference type="Pfam" id="PF14040"/>
    </source>
</evidence>
<accession>A0A327VLJ7</accession>
<dbReference type="Proteomes" id="UP000249819">
    <property type="component" value="Unassembled WGS sequence"/>
</dbReference>
<reference evidence="2 3" key="1">
    <citation type="submission" date="2018-06" db="EMBL/GenBank/DDBJ databases">
        <title>Genomic Encyclopedia of Archaeal and Bacterial Type Strains, Phase II (KMG-II): from individual species to whole genera.</title>
        <authorList>
            <person name="Goeker M."/>
        </authorList>
    </citation>
    <scope>NUCLEOTIDE SEQUENCE [LARGE SCALE GENOMIC DNA]</scope>
    <source>
        <strain evidence="2 3">DSM 29821</strain>
    </source>
</reference>
<comment type="caution">
    <text evidence="2">The sequence shown here is derived from an EMBL/GenBank/DDBJ whole genome shotgun (WGS) entry which is preliminary data.</text>
</comment>
<name>A0A327VLJ7_9BACT</name>
<feature type="domain" description="Deoxyribonuclease NucA/NucB" evidence="1">
    <location>
        <begin position="15"/>
        <end position="97"/>
    </location>
</feature>
<gene>
    <name evidence="2" type="ORF">CLV59_109244</name>
</gene>
<dbReference type="AlphaFoldDB" id="A0A327VLJ7"/>
<sequence>MEAIVGAHKLIHLHFHYDPSRARNDARRTANELAHPLFNPNPVLFQEDEVAYASTWEGGARGVRNLVRAIENQQHGNLLAALIKTYKLTDGDIFDVVLIPRDYDQYDPTPGVPPLIPPKKKYPSYEKLIEKYRKVPFPSPTLKELEKQIRNLPSKPKVDGGHPFSAFEKLLKDLLGIDSRTTVPVPAPAPVLTPIVL</sequence>
<keyword evidence="3" id="KW-1185">Reference proteome</keyword>
<protein>
    <recommendedName>
        <fullName evidence="1">Deoxyribonuclease NucA/NucB domain-containing protein</fullName>
    </recommendedName>
</protein>
<organism evidence="2 3">
    <name type="scientific">Chitinophaga dinghuensis</name>
    <dbReference type="NCBI Taxonomy" id="1539050"/>
    <lineage>
        <taxon>Bacteria</taxon>
        <taxon>Pseudomonadati</taxon>
        <taxon>Bacteroidota</taxon>
        <taxon>Chitinophagia</taxon>
        <taxon>Chitinophagales</taxon>
        <taxon>Chitinophagaceae</taxon>
        <taxon>Chitinophaga</taxon>
    </lineage>
</organism>
<proteinExistence type="predicted"/>
<dbReference type="RefSeq" id="WP_111594782.1">
    <property type="nucleotide sequence ID" value="NZ_QLMA01000009.1"/>
</dbReference>
<dbReference type="Pfam" id="PF14040">
    <property type="entry name" value="DNase_NucA_NucB"/>
    <property type="match status" value="1"/>
</dbReference>